<gene>
    <name evidence="2" type="ORF">CYCCA115_LOCUS12611</name>
</gene>
<name>A0AAD2FRV2_9STRA</name>
<evidence type="ECO:0008006" key="4">
    <source>
        <dbReference type="Google" id="ProtNLM"/>
    </source>
</evidence>
<evidence type="ECO:0000313" key="3">
    <source>
        <dbReference type="Proteomes" id="UP001295423"/>
    </source>
</evidence>
<dbReference type="PANTHER" id="PTHR23084:SF263">
    <property type="entry name" value="MORN REPEAT-CONTAINING PROTEIN 1"/>
    <property type="match status" value="1"/>
</dbReference>
<organism evidence="2 3">
    <name type="scientific">Cylindrotheca closterium</name>
    <dbReference type="NCBI Taxonomy" id="2856"/>
    <lineage>
        <taxon>Eukaryota</taxon>
        <taxon>Sar</taxon>
        <taxon>Stramenopiles</taxon>
        <taxon>Ochrophyta</taxon>
        <taxon>Bacillariophyta</taxon>
        <taxon>Bacillariophyceae</taxon>
        <taxon>Bacillariophycidae</taxon>
        <taxon>Bacillariales</taxon>
        <taxon>Bacillariaceae</taxon>
        <taxon>Cylindrotheca</taxon>
    </lineage>
</organism>
<keyword evidence="3" id="KW-1185">Reference proteome</keyword>
<dbReference type="PANTHER" id="PTHR23084">
    <property type="entry name" value="PHOSPHATIDYLINOSITOL-4-PHOSPHATE 5-KINASE RELATED"/>
    <property type="match status" value="1"/>
</dbReference>
<dbReference type="EMBL" id="CAKOGP040001770">
    <property type="protein sequence ID" value="CAJ1950502.1"/>
    <property type="molecule type" value="Genomic_DNA"/>
</dbReference>
<evidence type="ECO:0000313" key="2">
    <source>
        <dbReference type="EMBL" id="CAJ1950502.1"/>
    </source>
</evidence>
<accession>A0AAD2FRV2</accession>
<dbReference type="AlphaFoldDB" id="A0AAD2FRV2"/>
<keyword evidence="1" id="KW-0677">Repeat</keyword>
<dbReference type="Pfam" id="PF02493">
    <property type="entry name" value="MORN"/>
    <property type="match status" value="4"/>
</dbReference>
<reference evidence="2" key="1">
    <citation type="submission" date="2023-08" db="EMBL/GenBank/DDBJ databases">
        <authorList>
            <person name="Audoor S."/>
            <person name="Bilcke G."/>
        </authorList>
    </citation>
    <scope>NUCLEOTIDE SEQUENCE</scope>
</reference>
<protein>
    <recommendedName>
        <fullName evidence="4">MORN repeat-containing protein 5</fullName>
    </recommendedName>
</protein>
<proteinExistence type="predicted"/>
<dbReference type="Gene3D" id="2.20.110.10">
    <property type="entry name" value="Histone H3 K4-specific methyltransferase SET7/9 N-terminal domain"/>
    <property type="match status" value="2"/>
</dbReference>
<dbReference type="SUPFAM" id="SSF82185">
    <property type="entry name" value="Histone H3 K4-specific methyltransferase SET7/9 N-terminal domain"/>
    <property type="match status" value="1"/>
</dbReference>
<dbReference type="Proteomes" id="UP001295423">
    <property type="component" value="Unassembled WGS sequence"/>
</dbReference>
<sequence>MPPFSAPTLYDTAPTFHHGVSVSSTISLSSSPSRQILADVEFVSNNDMNGEGHYTGEINKVTRLPHGRGSLRYTSYEKKNCIAYTGLWENGLRHGHGSLEYTTGVYVGNFDRDVREGFGFFRWADGAEYQGDFSQDTPNGRGKFQRKDGSTYYGDFKNGHMHGLGTMEYENGDFGVFNWNNGKILTKSEQKRSKNRKRWAKSQPQEEIILV</sequence>
<evidence type="ECO:0000256" key="1">
    <source>
        <dbReference type="ARBA" id="ARBA00022737"/>
    </source>
</evidence>
<dbReference type="SMART" id="SM00698">
    <property type="entry name" value="MORN"/>
    <property type="match status" value="4"/>
</dbReference>
<dbReference type="InterPro" id="IPR003409">
    <property type="entry name" value="MORN"/>
</dbReference>
<comment type="caution">
    <text evidence="2">The sequence shown here is derived from an EMBL/GenBank/DDBJ whole genome shotgun (WGS) entry which is preliminary data.</text>
</comment>